<dbReference type="Gene3D" id="3.20.20.140">
    <property type="entry name" value="Metal-dependent hydrolases"/>
    <property type="match status" value="1"/>
</dbReference>
<dbReference type="GO" id="GO:0016788">
    <property type="term" value="F:hydrolase activity, acting on ester bonds"/>
    <property type="evidence" value="ECO:0007669"/>
    <property type="project" value="InterPro"/>
</dbReference>
<gene>
    <name evidence="2" type="ORF">SAMN04489864_10155</name>
</gene>
<feature type="binding site" evidence="1">
    <location>
        <position position="133"/>
    </location>
    <ligand>
        <name>a divalent metal cation</name>
        <dbReference type="ChEBI" id="CHEBI:60240"/>
        <label>2</label>
    </ligand>
</feature>
<dbReference type="PANTHER" id="PTHR46124:SF3">
    <property type="entry name" value="HYDROLASE"/>
    <property type="match status" value="1"/>
</dbReference>
<protein>
    <submittedName>
        <fullName evidence="2">TatD DNase family protein</fullName>
    </submittedName>
</protein>
<dbReference type="InterPro" id="IPR001130">
    <property type="entry name" value="TatD-like"/>
</dbReference>
<evidence type="ECO:0000313" key="3">
    <source>
        <dbReference type="Proteomes" id="UP000199666"/>
    </source>
</evidence>
<dbReference type="STRING" id="414048.SAMN04489864_10155"/>
<dbReference type="PIRSF" id="PIRSF005902">
    <property type="entry name" value="DNase_TatD"/>
    <property type="match status" value="1"/>
</dbReference>
<dbReference type="Pfam" id="PF01026">
    <property type="entry name" value="TatD_DNase"/>
    <property type="match status" value="1"/>
</dbReference>
<feature type="binding site" evidence="1">
    <location>
        <position position="109"/>
    </location>
    <ligand>
        <name>a divalent metal cation</name>
        <dbReference type="ChEBI" id="CHEBI:60240"/>
        <label>2</label>
    </ligand>
</feature>
<proteinExistence type="predicted"/>
<dbReference type="OrthoDB" id="664222at2"/>
<organism evidence="2 3">
    <name type="scientific">Pedobacter insulae</name>
    <dbReference type="NCBI Taxonomy" id="414048"/>
    <lineage>
        <taxon>Bacteria</taxon>
        <taxon>Pseudomonadati</taxon>
        <taxon>Bacteroidota</taxon>
        <taxon>Sphingobacteriia</taxon>
        <taxon>Sphingobacteriales</taxon>
        <taxon>Sphingobacteriaceae</taxon>
        <taxon>Pedobacter</taxon>
    </lineage>
</organism>
<name>A0A1I2SUA9_9SPHI</name>
<keyword evidence="3" id="KW-1185">Reference proteome</keyword>
<evidence type="ECO:0000313" key="2">
    <source>
        <dbReference type="EMBL" id="SFG56198.1"/>
    </source>
</evidence>
<dbReference type="RefSeq" id="WP_090991557.1">
    <property type="nucleotide sequence ID" value="NZ_FOPP01000001.1"/>
</dbReference>
<dbReference type="AlphaFoldDB" id="A0A1I2SUA9"/>
<dbReference type="EMBL" id="FOPP01000001">
    <property type="protein sequence ID" value="SFG56198.1"/>
    <property type="molecule type" value="Genomic_DNA"/>
</dbReference>
<dbReference type="SUPFAM" id="SSF51556">
    <property type="entry name" value="Metallo-dependent hydrolases"/>
    <property type="match status" value="1"/>
</dbReference>
<feature type="binding site" evidence="1">
    <location>
        <position position="180"/>
    </location>
    <ligand>
        <name>a divalent metal cation</name>
        <dbReference type="ChEBI" id="CHEBI:60240"/>
        <label>1</label>
    </ligand>
</feature>
<keyword evidence="1" id="KW-0479">Metal-binding</keyword>
<dbReference type="GO" id="GO:0005829">
    <property type="term" value="C:cytosol"/>
    <property type="evidence" value="ECO:0007669"/>
    <property type="project" value="TreeGrafter"/>
</dbReference>
<dbReference type="GO" id="GO:0046872">
    <property type="term" value="F:metal ion binding"/>
    <property type="evidence" value="ECO:0007669"/>
    <property type="project" value="UniProtKB-KW"/>
</dbReference>
<evidence type="ECO:0000256" key="1">
    <source>
        <dbReference type="PIRSR" id="PIRSR005902-1"/>
    </source>
</evidence>
<dbReference type="PANTHER" id="PTHR46124">
    <property type="entry name" value="D-AMINOACYL-TRNA DEACYLASE"/>
    <property type="match status" value="1"/>
</dbReference>
<sequence>MGYLNIHTHCAEQKESVLSVQSLSLTDNVFLTIPKTKPISVGLHPWYAKLVQLEGYLKYLNVVARQENIKMIGECGLDALRGEHMEDQITILKAQIQLAEELNKPLILHCVKAFAELIALKEEMRVKVPMIIHGFNKNLILGEQLLAKGFLLSFGAGVLKDNSGAARLVQETDNFFLETDDSELPIEEIYAHVANLKNCSVEVLKARIFGDWKKLMETYG</sequence>
<feature type="binding site" evidence="1">
    <location>
        <position position="74"/>
    </location>
    <ligand>
        <name>a divalent metal cation</name>
        <dbReference type="ChEBI" id="CHEBI:60240"/>
        <label>1</label>
    </ligand>
</feature>
<accession>A0A1I2SUA9</accession>
<reference evidence="2 3" key="1">
    <citation type="submission" date="2016-10" db="EMBL/GenBank/DDBJ databases">
        <authorList>
            <person name="de Groot N.N."/>
        </authorList>
    </citation>
    <scope>NUCLEOTIDE SEQUENCE [LARGE SCALE GENOMIC DNA]</scope>
    <source>
        <strain evidence="2 3">DSM 18684</strain>
    </source>
</reference>
<dbReference type="InterPro" id="IPR032466">
    <property type="entry name" value="Metal_Hydrolase"/>
</dbReference>
<dbReference type="Proteomes" id="UP000199666">
    <property type="component" value="Unassembled WGS sequence"/>
</dbReference>